<keyword evidence="2 5" id="KW-0812">Transmembrane</keyword>
<evidence type="ECO:0000256" key="5">
    <source>
        <dbReference type="SAM" id="Phobius"/>
    </source>
</evidence>
<comment type="subcellular location">
    <subcellularLocation>
        <location evidence="1">Membrane</location>
        <topology evidence="1">Multi-pass membrane protein</topology>
    </subcellularLocation>
</comment>
<dbReference type="RefSeq" id="WP_137266768.1">
    <property type="nucleotide sequence ID" value="NZ_SZUA01000002.1"/>
</dbReference>
<evidence type="ECO:0000256" key="3">
    <source>
        <dbReference type="ARBA" id="ARBA00022989"/>
    </source>
</evidence>
<feature type="transmembrane region" description="Helical" evidence="5">
    <location>
        <begin position="34"/>
        <end position="52"/>
    </location>
</feature>
<evidence type="ECO:0000313" key="8">
    <source>
        <dbReference type="Proteomes" id="UP000308707"/>
    </source>
</evidence>
<dbReference type="PANTHER" id="PTHR38480">
    <property type="entry name" value="SLR0254 PROTEIN"/>
    <property type="match status" value="1"/>
</dbReference>
<dbReference type="PANTHER" id="PTHR38480:SF1">
    <property type="entry name" value="SLR0254 PROTEIN"/>
    <property type="match status" value="1"/>
</dbReference>
<feature type="transmembrane region" description="Helical" evidence="5">
    <location>
        <begin position="58"/>
        <end position="78"/>
    </location>
</feature>
<comment type="caution">
    <text evidence="7">The sequence shown here is derived from an EMBL/GenBank/DDBJ whole genome shotgun (WGS) entry which is preliminary data.</text>
</comment>
<name>A0A4U5JPL5_9GAMM</name>
<evidence type="ECO:0000256" key="2">
    <source>
        <dbReference type="ARBA" id="ARBA00022692"/>
    </source>
</evidence>
<accession>A0A4U5JPL5</accession>
<dbReference type="InterPro" id="IPR010432">
    <property type="entry name" value="RDD"/>
</dbReference>
<dbReference type="GO" id="GO:0016020">
    <property type="term" value="C:membrane"/>
    <property type="evidence" value="ECO:0007669"/>
    <property type="project" value="UniProtKB-SubCell"/>
</dbReference>
<dbReference type="EMBL" id="SZUA01000002">
    <property type="protein sequence ID" value="TKR30338.1"/>
    <property type="molecule type" value="Genomic_DNA"/>
</dbReference>
<organism evidence="7 8">
    <name type="scientific">Luteimonas gilva</name>
    <dbReference type="NCBI Taxonomy" id="2572684"/>
    <lineage>
        <taxon>Bacteria</taxon>
        <taxon>Pseudomonadati</taxon>
        <taxon>Pseudomonadota</taxon>
        <taxon>Gammaproteobacteria</taxon>
        <taxon>Lysobacterales</taxon>
        <taxon>Lysobacteraceae</taxon>
        <taxon>Luteimonas</taxon>
    </lineage>
</organism>
<dbReference type="OrthoDB" id="9787732at2"/>
<dbReference type="AlphaFoldDB" id="A0A4U5JPL5"/>
<protein>
    <submittedName>
        <fullName evidence="7">RDD family protein</fullName>
    </submittedName>
</protein>
<feature type="domain" description="RDD" evidence="6">
    <location>
        <begin position="21"/>
        <end position="143"/>
    </location>
</feature>
<gene>
    <name evidence="7" type="ORF">FCE95_09390</name>
</gene>
<evidence type="ECO:0000256" key="4">
    <source>
        <dbReference type="ARBA" id="ARBA00023136"/>
    </source>
</evidence>
<evidence type="ECO:0000313" key="7">
    <source>
        <dbReference type="EMBL" id="TKR30338.1"/>
    </source>
</evidence>
<sequence length="229" mass="24444">MLDTVRGVHTPEGVELRLPAAGPLLRSVAWGIDAGIRFGVLWVFAIALSFLGESGVGVVAVIAFAIWWIYPIVFEVAWQGQTPGKRAMRLRVVRSDGAPVGWQGSVVRNLLRTVDMLPVGYAAGVVTGFLDPWGRRLGDIVAGTLVVHLPPPSELSARTAASDALSDAVPVPLSVQEQTAVIAFDERAGALTSERQEELADLVPELTGARGEMSVRRLHAIADGLLGRR</sequence>
<dbReference type="Proteomes" id="UP000308707">
    <property type="component" value="Unassembled WGS sequence"/>
</dbReference>
<dbReference type="Pfam" id="PF06271">
    <property type="entry name" value="RDD"/>
    <property type="match status" value="1"/>
</dbReference>
<reference evidence="7 8" key="1">
    <citation type="submission" date="2019-04" db="EMBL/GenBank/DDBJ databases">
        <title>Reference strain of H23.</title>
        <authorList>
            <person name="Luo X."/>
        </authorList>
    </citation>
    <scope>NUCLEOTIDE SEQUENCE [LARGE SCALE GENOMIC DNA]</scope>
    <source>
        <strain evidence="7 8">H23</strain>
    </source>
</reference>
<keyword evidence="4 5" id="KW-0472">Membrane</keyword>
<keyword evidence="3 5" id="KW-1133">Transmembrane helix</keyword>
<evidence type="ECO:0000259" key="6">
    <source>
        <dbReference type="Pfam" id="PF06271"/>
    </source>
</evidence>
<keyword evidence="8" id="KW-1185">Reference proteome</keyword>
<evidence type="ECO:0000256" key="1">
    <source>
        <dbReference type="ARBA" id="ARBA00004141"/>
    </source>
</evidence>
<proteinExistence type="predicted"/>